<dbReference type="GO" id="GO:0005506">
    <property type="term" value="F:iron ion binding"/>
    <property type="evidence" value="ECO:0007669"/>
    <property type="project" value="InterPro"/>
</dbReference>
<dbReference type="PANTHER" id="PTHR24296">
    <property type="entry name" value="CYTOCHROME P450"/>
    <property type="match status" value="1"/>
</dbReference>
<evidence type="ECO:0000256" key="1">
    <source>
        <dbReference type="ARBA" id="ARBA00010617"/>
    </source>
</evidence>
<comment type="similarity">
    <text evidence="1">Belongs to the cytochrome P450 family.</text>
</comment>
<sequence length="107" mass="12425">MESFSPSDKSMTRSDLLTVFTRYRDEDGNPFSEKFLRDICINFILVGRDTLSVTLAWFFWLLNKHPEVEKNILAEIKKIVDGRGSKNAGDGEELVFMPEEVKKMEYL</sequence>
<dbReference type="InterPro" id="IPR001128">
    <property type="entry name" value="Cyt_P450"/>
</dbReference>
<dbReference type="Proteomes" id="UP001327560">
    <property type="component" value="Chromosome 3"/>
</dbReference>
<keyword evidence="4" id="KW-0408">Iron</keyword>
<evidence type="ECO:0000256" key="4">
    <source>
        <dbReference type="ARBA" id="ARBA00023004"/>
    </source>
</evidence>
<keyword evidence="2" id="KW-0479">Metal-binding</keyword>
<accession>A0AAQ3Q6V3</accession>
<evidence type="ECO:0000256" key="2">
    <source>
        <dbReference type="ARBA" id="ARBA00022723"/>
    </source>
</evidence>
<dbReference type="GO" id="GO:0004497">
    <property type="term" value="F:monooxygenase activity"/>
    <property type="evidence" value="ECO:0007669"/>
    <property type="project" value="InterPro"/>
</dbReference>
<dbReference type="SUPFAM" id="SSF48264">
    <property type="entry name" value="Cytochrome P450"/>
    <property type="match status" value="1"/>
</dbReference>
<dbReference type="InterPro" id="IPR036396">
    <property type="entry name" value="Cyt_P450_sf"/>
</dbReference>
<evidence type="ECO:0000313" key="5">
    <source>
        <dbReference type="EMBL" id="WOL01146.1"/>
    </source>
</evidence>
<evidence type="ECO:0000313" key="6">
    <source>
        <dbReference type="Proteomes" id="UP001327560"/>
    </source>
</evidence>
<dbReference type="Gene3D" id="1.10.630.10">
    <property type="entry name" value="Cytochrome P450"/>
    <property type="match status" value="1"/>
</dbReference>
<protein>
    <recommendedName>
        <fullName evidence="7">Cytochrome P450</fullName>
    </recommendedName>
</protein>
<proteinExistence type="inferred from homology"/>
<organism evidence="5 6">
    <name type="scientific">Canna indica</name>
    <name type="common">Indian-shot</name>
    <dbReference type="NCBI Taxonomy" id="4628"/>
    <lineage>
        <taxon>Eukaryota</taxon>
        <taxon>Viridiplantae</taxon>
        <taxon>Streptophyta</taxon>
        <taxon>Embryophyta</taxon>
        <taxon>Tracheophyta</taxon>
        <taxon>Spermatophyta</taxon>
        <taxon>Magnoliopsida</taxon>
        <taxon>Liliopsida</taxon>
        <taxon>Zingiberales</taxon>
        <taxon>Cannaceae</taxon>
        <taxon>Canna</taxon>
    </lineage>
</organism>
<dbReference type="GO" id="GO:0016705">
    <property type="term" value="F:oxidoreductase activity, acting on paired donors, with incorporation or reduction of molecular oxygen"/>
    <property type="evidence" value="ECO:0007669"/>
    <property type="project" value="InterPro"/>
</dbReference>
<name>A0AAQ3Q6V3_9LILI</name>
<dbReference type="EMBL" id="CP136892">
    <property type="protein sequence ID" value="WOL01146.1"/>
    <property type="molecule type" value="Genomic_DNA"/>
</dbReference>
<dbReference type="AlphaFoldDB" id="A0AAQ3Q6V3"/>
<keyword evidence="6" id="KW-1185">Reference proteome</keyword>
<dbReference type="GO" id="GO:0020037">
    <property type="term" value="F:heme binding"/>
    <property type="evidence" value="ECO:0007669"/>
    <property type="project" value="InterPro"/>
</dbReference>
<keyword evidence="3" id="KW-0560">Oxidoreductase</keyword>
<evidence type="ECO:0000256" key="3">
    <source>
        <dbReference type="ARBA" id="ARBA00023002"/>
    </source>
</evidence>
<reference evidence="5 6" key="1">
    <citation type="submission" date="2023-10" db="EMBL/GenBank/DDBJ databases">
        <title>Chromosome-scale genome assembly provides insights into flower coloration mechanisms of Canna indica.</title>
        <authorList>
            <person name="Li C."/>
        </authorList>
    </citation>
    <scope>NUCLEOTIDE SEQUENCE [LARGE SCALE GENOMIC DNA]</scope>
    <source>
        <tissue evidence="5">Flower</tissue>
    </source>
</reference>
<evidence type="ECO:0008006" key="7">
    <source>
        <dbReference type="Google" id="ProtNLM"/>
    </source>
</evidence>
<dbReference type="Pfam" id="PF00067">
    <property type="entry name" value="p450"/>
    <property type="match status" value="1"/>
</dbReference>
<gene>
    <name evidence="5" type="ORF">Cni_G09860</name>
</gene>